<evidence type="ECO:0000256" key="2">
    <source>
        <dbReference type="SAM" id="MobiDB-lite"/>
    </source>
</evidence>
<gene>
    <name evidence="5" type="ORF">CXF42_09115</name>
    <name evidence="4" type="ORF">CXF48_01690</name>
</gene>
<evidence type="ECO:0000259" key="3">
    <source>
        <dbReference type="Pfam" id="PF05532"/>
    </source>
</evidence>
<dbReference type="Gene3D" id="1.10.1470.10">
    <property type="entry name" value="YjbJ"/>
    <property type="match status" value="1"/>
</dbReference>
<feature type="domain" description="CsbD-like" evidence="3">
    <location>
        <begin position="5"/>
        <end position="57"/>
    </location>
</feature>
<dbReference type="GeneID" id="60808482"/>
<name>A0A3R8QFI0_9CORY</name>
<dbReference type="InterPro" id="IPR036629">
    <property type="entry name" value="YjbJ_sf"/>
</dbReference>
<sequence length="69" mass="7247">MSASDELKNKAEDLGGQAKEKVGDATGNDSLQNEGRADQVKSEIKDKANDVKEKVSDAANKLLGDAGDK</sequence>
<evidence type="ECO:0000313" key="5">
    <source>
        <dbReference type="EMBL" id="RRQ02785.1"/>
    </source>
</evidence>
<dbReference type="SUPFAM" id="SSF69047">
    <property type="entry name" value="Hypothetical protein YjbJ"/>
    <property type="match status" value="1"/>
</dbReference>
<feature type="compositionally biased region" description="Basic and acidic residues" evidence="2">
    <location>
        <begin position="35"/>
        <end position="56"/>
    </location>
</feature>
<feature type="region of interest" description="Disordered" evidence="2">
    <location>
        <begin position="1"/>
        <end position="69"/>
    </location>
</feature>
<proteinExistence type="inferred from homology"/>
<dbReference type="Proteomes" id="UP000276526">
    <property type="component" value="Unassembled WGS sequence"/>
</dbReference>
<evidence type="ECO:0000256" key="1">
    <source>
        <dbReference type="ARBA" id="ARBA00009129"/>
    </source>
</evidence>
<keyword evidence="7" id="KW-1185">Reference proteome</keyword>
<evidence type="ECO:0000313" key="7">
    <source>
        <dbReference type="Proteomes" id="UP000278422"/>
    </source>
</evidence>
<dbReference type="Pfam" id="PF05532">
    <property type="entry name" value="CsbD"/>
    <property type="match status" value="1"/>
</dbReference>
<dbReference type="Proteomes" id="UP000278422">
    <property type="component" value="Unassembled WGS sequence"/>
</dbReference>
<protein>
    <submittedName>
        <fullName evidence="4">CsbD family protein</fullName>
    </submittedName>
</protein>
<feature type="compositionally biased region" description="Basic and acidic residues" evidence="2">
    <location>
        <begin position="1"/>
        <end position="23"/>
    </location>
</feature>
<evidence type="ECO:0000313" key="6">
    <source>
        <dbReference type="Proteomes" id="UP000276526"/>
    </source>
</evidence>
<dbReference type="AlphaFoldDB" id="A0A3R8QFI0"/>
<dbReference type="EMBL" id="PQNK01000002">
    <property type="protein sequence ID" value="RRO87650.1"/>
    <property type="molecule type" value="Genomic_DNA"/>
</dbReference>
<dbReference type="OrthoDB" id="4419830at2"/>
<accession>A0A3R8QFI0</accession>
<dbReference type="RefSeq" id="WP_125173197.1">
    <property type="nucleotide sequence ID" value="NZ_CP066067.1"/>
</dbReference>
<organism evidence="4 6">
    <name type="scientific">Corynebacterium bovis</name>
    <dbReference type="NCBI Taxonomy" id="36808"/>
    <lineage>
        <taxon>Bacteria</taxon>
        <taxon>Bacillati</taxon>
        <taxon>Actinomycetota</taxon>
        <taxon>Actinomycetes</taxon>
        <taxon>Mycobacteriales</taxon>
        <taxon>Corynebacteriaceae</taxon>
        <taxon>Corynebacterium</taxon>
    </lineage>
</organism>
<dbReference type="InterPro" id="IPR008462">
    <property type="entry name" value="CsbD"/>
</dbReference>
<evidence type="ECO:0000313" key="4">
    <source>
        <dbReference type="EMBL" id="RRO87650.1"/>
    </source>
</evidence>
<comment type="similarity">
    <text evidence="1">Belongs to the UPF0337 (CsbD) family.</text>
</comment>
<reference evidence="6 7" key="1">
    <citation type="submission" date="2018-01" db="EMBL/GenBank/DDBJ databases">
        <title>Twenty Corynebacterium bovis Genomes.</title>
        <authorList>
            <person name="Gulvik C.A."/>
        </authorList>
    </citation>
    <scope>NUCLEOTIDE SEQUENCE [LARGE SCALE GENOMIC DNA]</scope>
    <source>
        <strain evidence="5 7">16-2004</strain>
        <strain evidence="4 6">F6900</strain>
    </source>
</reference>
<comment type="caution">
    <text evidence="4">The sequence shown here is derived from an EMBL/GenBank/DDBJ whole genome shotgun (WGS) entry which is preliminary data.</text>
</comment>
<dbReference type="EMBL" id="PQNQ01000031">
    <property type="protein sequence ID" value="RRQ02785.1"/>
    <property type="molecule type" value="Genomic_DNA"/>
</dbReference>